<name>A0A0C3DY36_9AGAM</name>
<accession>A0A0C3DY36</accession>
<dbReference type="Proteomes" id="UP000053989">
    <property type="component" value="Unassembled WGS sequence"/>
</dbReference>
<dbReference type="EMBL" id="KN822058">
    <property type="protein sequence ID" value="KIM60811.1"/>
    <property type="molecule type" value="Genomic_DNA"/>
</dbReference>
<dbReference type="OrthoDB" id="2116030at2759"/>
<dbReference type="HOGENOM" id="CLU_129439_3_0_1"/>
<sequence>MHSSVRRLAEQAHRPLISFVGKRTWGAPLAAHPHPAAPPEYRHVFSNSPPSKRPVFQHFWEAPSRLWSPRYKHLSDAEVDAISSGGASLH</sequence>
<dbReference type="InParanoid" id="A0A0C3DY36"/>
<reference evidence="1 2" key="1">
    <citation type="submission" date="2014-04" db="EMBL/GenBank/DDBJ databases">
        <authorList>
            <consortium name="DOE Joint Genome Institute"/>
            <person name="Kuo A."/>
            <person name="Kohler A."/>
            <person name="Nagy L.G."/>
            <person name="Floudas D."/>
            <person name="Copeland A."/>
            <person name="Barry K.W."/>
            <person name="Cichocki N."/>
            <person name="Veneault-Fourrey C."/>
            <person name="LaButti K."/>
            <person name="Lindquist E.A."/>
            <person name="Lipzen A."/>
            <person name="Lundell T."/>
            <person name="Morin E."/>
            <person name="Murat C."/>
            <person name="Sun H."/>
            <person name="Tunlid A."/>
            <person name="Henrissat B."/>
            <person name="Grigoriev I.V."/>
            <person name="Hibbett D.S."/>
            <person name="Martin F."/>
            <person name="Nordberg H.P."/>
            <person name="Cantor M.N."/>
            <person name="Hua S.X."/>
        </authorList>
    </citation>
    <scope>NUCLEOTIDE SEQUENCE [LARGE SCALE GENOMIC DNA]</scope>
    <source>
        <strain evidence="1 2">Foug A</strain>
    </source>
</reference>
<organism evidence="1 2">
    <name type="scientific">Scleroderma citrinum Foug A</name>
    <dbReference type="NCBI Taxonomy" id="1036808"/>
    <lineage>
        <taxon>Eukaryota</taxon>
        <taxon>Fungi</taxon>
        <taxon>Dikarya</taxon>
        <taxon>Basidiomycota</taxon>
        <taxon>Agaricomycotina</taxon>
        <taxon>Agaricomycetes</taxon>
        <taxon>Agaricomycetidae</taxon>
        <taxon>Boletales</taxon>
        <taxon>Sclerodermatineae</taxon>
        <taxon>Sclerodermataceae</taxon>
        <taxon>Scleroderma</taxon>
    </lineage>
</organism>
<proteinExistence type="predicted"/>
<evidence type="ECO:0000313" key="2">
    <source>
        <dbReference type="Proteomes" id="UP000053989"/>
    </source>
</evidence>
<evidence type="ECO:0000313" key="1">
    <source>
        <dbReference type="EMBL" id="KIM60811.1"/>
    </source>
</evidence>
<gene>
    <name evidence="1" type="ORF">SCLCIDRAFT_1216525</name>
</gene>
<reference evidence="2" key="2">
    <citation type="submission" date="2015-01" db="EMBL/GenBank/DDBJ databases">
        <title>Evolutionary Origins and Diversification of the Mycorrhizal Mutualists.</title>
        <authorList>
            <consortium name="DOE Joint Genome Institute"/>
            <consortium name="Mycorrhizal Genomics Consortium"/>
            <person name="Kohler A."/>
            <person name="Kuo A."/>
            <person name="Nagy L.G."/>
            <person name="Floudas D."/>
            <person name="Copeland A."/>
            <person name="Barry K.W."/>
            <person name="Cichocki N."/>
            <person name="Veneault-Fourrey C."/>
            <person name="LaButti K."/>
            <person name="Lindquist E.A."/>
            <person name="Lipzen A."/>
            <person name="Lundell T."/>
            <person name="Morin E."/>
            <person name="Murat C."/>
            <person name="Riley R."/>
            <person name="Ohm R."/>
            <person name="Sun H."/>
            <person name="Tunlid A."/>
            <person name="Henrissat B."/>
            <person name="Grigoriev I.V."/>
            <person name="Hibbett D.S."/>
            <person name="Martin F."/>
        </authorList>
    </citation>
    <scope>NUCLEOTIDE SEQUENCE [LARGE SCALE GENOMIC DNA]</scope>
    <source>
        <strain evidence="2">Foug A</strain>
    </source>
</reference>
<protein>
    <submittedName>
        <fullName evidence="1">Uncharacterized protein</fullName>
    </submittedName>
</protein>
<keyword evidence="2" id="KW-1185">Reference proteome</keyword>
<dbReference type="AlphaFoldDB" id="A0A0C3DY36"/>